<dbReference type="Proteomes" id="UP000199361">
    <property type="component" value="Unassembled WGS sequence"/>
</dbReference>
<dbReference type="STRING" id="568860.SAMN05421811_104415"/>
<dbReference type="SUPFAM" id="SSF53474">
    <property type="entry name" value="alpha/beta-Hydrolases"/>
    <property type="match status" value="1"/>
</dbReference>
<evidence type="ECO:0008006" key="3">
    <source>
        <dbReference type="Google" id="ProtNLM"/>
    </source>
</evidence>
<keyword evidence="2" id="KW-1185">Reference proteome</keyword>
<proteinExistence type="predicted"/>
<evidence type="ECO:0000313" key="2">
    <source>
        <dbReference type="Proteomes" id="UP000199361"/>
    </source>
</evidence>
<dbReference type="InterPro" id="IPR029058">
    <property type="entry name" value="AB_hydrolase_fold"/>
</dbReference>
<sequence length="276" mass="29682">MTEAVLHDGGTIEVEVHGSGPVVLLPVDPRPIEGEQAEEMRKWGADPALGRSLIDGLSDAFRVVAFDYTGHLMAVPKPDTLTPDNVSADLLAVADAVGAGRFAYYGYSWLALSGLQLALRTDRLTALAMGGYPPYEGPYAEMLKVTTATYEKALAPPPPATGPVEPGDWSSVQNLPSEPQARQFVTLYEALQGFDDKAVRLTCPRLCFAGSADAIVYAEEWGGTTVDLAGPLSRHRGELEARGWEVAVLDGLDHMGAMRAENALPVLRPWLERVLL</sequence>
<protein>
    <recommendedName>
        <fullName evidence="3">Pimeloyl-ACP methyl ester carboxylesterase</fullName>
    </recommendedName>
</protein>
<name>A0A1I0HNI2_9ACTN</name>
<gene>
    <name evidence="1" type="ORF">SAMN05421811_104415</name>
</gene>
<dbReference type="Gene3D" id="3.40.50.1820">
    <property type="entry name" value="alpha/beta hydrolase"/>
    <property type="match status" value="1"/>
</dbReference>
<reference evidence="1 2" key="1">
    <citation type="submission" date="2016-10" db="EMBL/GenBank/DDBJ databases">
        <authorList>
            <person name="de Groot N.N."/>
        </authorList>
    </citation>
    <scope>NUCLEOTIDE SEQUENCE [LARGE SCALE GENOMIC DNA]</scope>
    <source>
        <strain evidence="1 2">CGMCC 4.5598</strain>
    </source>
</reference>
<evidence type="ECO:0000313" key="1">
    <source>
        <dbReference type="EMBL" id="SET85667.1"/>
    </source>
</evidence>
<accession>A0A1I0HNI2</accession>
<dbReference type="EMBL" id="FOHX01000004">
    <property type="protein sequence ID" value="SET85667.1"/>
    <property type="molecule type" value="Genomic_DNA"/>
</dbReference>
<dbReference type="AlphaFoldDB" id="A0A1I0HNI2"/>
<dbReference type="RefSeq" id="WP_091081443.1">
    <property type="nucleotide sequence ID" value="NZ_FOHX01000004.1"/>
</dbReference>
<dbReference type="OrthoDB" id="3512457at2"/>
<organism evidence="1 2">
    <name type="scientific">Nonomuraea wenchangensis</name>
    <dbReference type="NCBI Taxonomy" id="568860"/>
    <lineage>
        <taxon>Bacteria</taxon>
        <taxon>Bacillati</taxon>
        <taxon>Actinomycetota</taxon>
        <taxon>Actinomycetes</taxon>
        <taxon>Streptosporangiales</taxon>
        <taxon>Streptosporangiaceae</taxon>
        <taxon>Nonomuraea</taxon>
    </lineage>
</organism>